<protein>
    <submittedName>
        <fullName evidence="4">Prepilin peptidase</fullName>
    </submittedName>
</protein>
<feature type="transmembrane region" description="Helical" evidence="2">
    <location>
        <begin position="53"/>
        <end position="74"/>
    </location>
</feature>
<feature type="transmembrane region" description="Helical" evidence="2">
    <location>
        <begin position="86"/>
        <end position="114"/>
    </location>
</feature>
<dbReference type="RefSeq" id="WP_146432484.1">
    <property type="nucleotide sequence ID" value="NZ_VIGV01000002.1"/>
</dbReference>
<reference evidence="4 5" key="1">
    <citation type="submission" date="2019-08" db="EMBL/GenBank/DDBJ databases">
        <title>Tsukamurella conjunctivitidis sp. nov., Tsukamurella assacharolytica sp. nov. and Tsukamurella sputae sp. nov. isolated from patients with conjunctivitis, bacteraemia (lymphoma) and respiratory infection (sputum) in Hong Kong.</title>
        <authorList>
            <person name="Fok K.M.N."/>
            <person name="Fong J.Y.H."/>
        </authorList>
    </citation>
    <scope>NUCLEOTIDE SEQUENCE [LARGE SCALE GENOMIC DNA]</scope>
    <source>
        <strain evidence="4 5">HKU70</strain>
    </source>
</reference>
<evidence type="ECO:0000313" key="4">
    <source>
        <dbReference type="EMBL" id="TWS24928.1"/>
    </source>
</evidence>
<dbReference type="InterPro" id="IPR000045">
    <property type="entry name" value="Prepilin_IV_endopep_pep"/>
</dbReference>
<evidence type="ECO:0000259" key="3">
    <source>
        <dbReference type="Pfam" id="PF01478"/>
    </source>
</evidence>
<keyword evidence="2" id="KW-0472">Membrane</keyword>
<dbReference type="GO" id="GO:0005886">
    <property type="term" value="C:plasma membrane"/>
    <property type="evidence" value="ECO:0007669"/>
    <property type="project" value="TreeGrafter"/>
</dbReference>
<evidence type="ECO:0000256" key="1">
    <source>
        <dbReference type="ARBA" id="ARBA00005801"/>
    </source>
</evidence>
<dbReference type="Gene3D" id="1.20.120.1220">
    <property type="match status" value="1"/>
</dbReference>
<evidence type="ECO:0000313" key="5">
    <source>
        <dbReference type="Proteomes" id="UP000319792"/>
    </source>
</evidence>
<dbReference type="OrthoDB" id="4428077at2"/>
<accession>A0A5C5RQW8</accession>
<gene>
    <name evidence="4" type="ORF">FK268_06715</name>
</gene>
<organism evidence="4 5">
    <name type="scientific">Tsukamurella sputi</name>
    <dbReference type="NCBI Taxonomy" id="2591848"/>
    <lineage>
        <taxon>Bacteria</taxon>
        <taxon>Bacillati</taxon>
        <taxon>Actinomycetota</taxon>
        <taxon>Actinomycetes</taxon>
        <taxon>Mycobacteriales</taxon>
        <taxon>Tsukamurellaceae</taxon>
        <taxon>Tsukamurella</taxon>
    </lineage>
</organism>
<name>A0A5C5RQW8_9ACTN</name>
<dbReference type="EMBL" id="VIGV01000002">
    <property type="protein sequence ID" value="TWS24928.1"/>
    <property type="molecule type" value="Genomic_DNA"/>
</dbReference>
<keyword evidence="5" id="KW-1185">Reference proteome</keyword>
<feature type="transmembrane region" description="Helical" evidence="2">
    <location>
        <begin position="29"/>
        <end position="47"/>
    </location>
</feature>
<dbReference type="InterPro" id="IPR050882">
    <property type="entry name" value="Prepilin_peptidase/N-MTase"/>
</dbReference>
<dbReference type="PANTHER" id="PTHR30487:SF0">
    <property type="entry name" value="PREPILIN LEADER PEPTIDASE_N-METHYLTRANSFERASE-RELATED"/>
    <property type="match status" value="1"/>
</dbReference>
<dbReference type="Proteomes" id="UP000319792">
    <property type="component" value="Unassembled WGS sequence"/>
</dbReference>
<dbReference type="PANTHER" id="PTHR30487">
    <property type="entry name" value="TYPE 4 PREPILIN-LIKE PROTEINS LEADER PEPTIDE-PROCESSING ENZYME"/>
    <property type="match status" value="1"/>
</dbReference>
<keyword evidence="2" id="KW-0812">Transmembrane</keyword>
<sequence>MEWGLFGGVIAWCAALCWFDVRERRLPDVLTLPAAAIALLWAAWSVFDGAPAPLLGAALWTTVNGMAFVCRGMGAGDVKVAPALGVVSATVAGIAGVLVSMVAAQVITIVWAAALRDRTVPHGPAMCLAVLGTVLSTSVR</sequence>
<keyword evidence="2" id="KW-1133">Transmembrane helix</keyword>
<comment type="caution">
    <text evidence="4">The sequence shown here is derived from an EMBL/GenBank/DDBJ whole genome shotgun (WGS) entry which is preliminary data.</text>
</comment>
<comment type="similarity">
    <text evidence="1">Belongs to the peptidase A24 family.</text>
</comment>
<evidence type="ECO:0000256" key="2">
    <source>
        <dbReference type="SAM" id="Phobius"/>
    </source>
</evidence>
<proteinExistence type="inferred from homology"/>
<dbReference type="GO" id="GO:0004190">
    <property type="term" value="F:aspartic-type endopeptidase activity"/>
    <property type="evidence" value="ECO:0007669"/>
    <property type="project" value="InterPro"/>
</dbReference>
<dbReference type="AlphaFoldDB" id="A0A5C5RQW8"/>
<dbReference type="Pfam" id="PF01478">
    <property type="entry name" value="Peptidase_A24"/>
    <property type="match status" value="1"/>
</dbReference>
<dbReference type="GO" id="GO:0006465">
    <property type="term" value="P:signal peptide processing"/>
    <property type="evidence" value="ECO:0007669"/>
    <property type="project" value="TreeGrafter"/>
</dbReference>
<feature type="domain" description="Prepilin type IV endopeptidase peptidase" evidence="3">
    <location>
        <begin position="10"/>
        <end position="109"/>
    </location>
</feature>